<keyword evidence="2" id="KW-1133">Transmembrane helix</keyword>
<dbReference type="NCBIfam" id="NF008528">
    <property type="entry name" value="PRK11463.1-2"/>
    <property type="match status" value="1"/>
</dbReference>
<keyword evidence="2" id="KW-0472">Membrane</keyword>
<reference evidence="3 4" key="1">
    <citation type="submission" date="2022-06" db="EMBL/GenBank/DDBJ databases">
        <title>Mesorhizobium sp. strain RP14 Genome sequencing and assembly.</title>
        <authorList>
            <person name="Kim I."/>
        </authorList>
    </citation>
    <scope>NUCLEOTIDE SEQUENCE [LARGE SCALE GENOMIC DNA]</scope>
    <source>
        <strain evidence="4">RP14(2022)</strain>
    </source>
</reference>
<dbReference type="RefSeq" id="WP_252816111.1">
    <property type="nucleotide sequence ID" value="NZ_JAMXQS010000002.1"/>
</dbReference>
<evidence type="ECO:0000313" key="4">
    <source>
        <dbReference type="Proteomes" id="UP001205906"/>
    </source>
</evidence>
<dbReference type="Proteomes" id="UP001205906">
    <property type="component" value="Unassembled WGS sequence"/>
</dbReference>
<proteinExistence type="predicted"/>
<evidence type="ECO:0000313" key="3">
    <source>
        <dbReference type="EMBL" id="MCO6048881.1"/>
    </source>
</evidence>
<accession>A0ABT1C239</accession>
<evidence type="ECO:0000256" key="2">
    <source>
        <dbReference type="SAM" id="Phobius"/>
    </source>
</evidence>
<dbReference type="Pfam" id="PF04186">
    <property type="entry name" value="FxsA"/>
    <property type="match status" value="1"/>
</dbReference>
<feature type="transmembrane region" description="Helical" evidence="2">
    <location>
        <begin position="29"/>
        <end position="48"/>
    </location>
</feature>
<dbReference type="PANTHER" id="PTHR35335">
    <property type="entry name" value="UPF0716 PROTEIN FXSA"/>
    <property type="match status" value="1"/>
</dbReference>
<keyword evidence="2" id="KW-0812">Transmembrane</keyword>
<feature type="region of interest" description="Disordered" evidence="1">
    <location>
        <begin position="123"/>
        <end position="159"/>
    </location>
</feature>
<evidence type="ECO:0000256" key="1">
    <source>
        <dbReference type="SAM" id="MobiDB-lite"/>
    </source>
</evidence>
<gene>
    <name evidence="3" type="ORF">NGM99_03650</name>
</gene>
<comment type="caution">
    <text evidence="3">The sequence shown here is derived from an EMBL/GenBank/DDBJ whole genome shotgun (WGS) entry which is preliminary data.</text>
</comment>
<dbReference type="EMBL" id="JAMXQS010000002">
    <property type="protein sequence ID" value="MCO6048881.1"/>
    <property type="molecule type" value="Genomic_DNA"/>
</dbReference>
<name>A0ABT1C239_9HYPH</name>
<feature type="transmembrane region" description="Helical" evidence="2">
    <location>
        <begin position="69"/>
        <end position="91"/>
    </location>
</feature>
<dbReference type="PANTHER" id="PTHR35335:SF1">
    <property type="entry name" value="UPF0716 PROTEIN FXSA"/>
    <property type="match status" value="1"/>
</dbReference>
<organism evidence="3 4">
    <name type="scientific">Mesorhizobium liriopis</name>
    <dbReference type="NCBI Taxonomy" id="2953882"/>
    <lineage>
        <taxon>Bacteria</taxon>
        <taxon>Pseudomonadati</taxon>
        <taxon>Pseudomonadota</taxon>
        <taxon>Alphaproteobacteria</taxon>
        <taxon>Hyphomicrobiales</taxon>
        <taxon>Phyllobacteriaceae</taxon>
        <taxon>Mesorhizobium</taxon>
    </lineage>
</organism>
<protein>
    <submittedName>
        <fullName evidence="3">FxsA family protein</fullName>
    </submittedName>
</protein>
<sequence length="159" mass="16919">MASIFRFLLLLFPLLEIAGFVIVGREIGVLATLGLVLGGVVLGALLLRKGGISAFSRVRTELQAGRDPSFSLVNGFMTMVAGVLLMVPGFVSDLVGLALLLPPVQHRAWRAVKGRINFAGGFGGRARPTQPTNVVDLDPSDYSNGPNPNSPWIAPLKDR</sequence>
<keyword evidence="4" id="KW-1185">Reference proteome</keyword>
<dbReference type="InterPro" id="IPR007313">
    <property type="entry name" value="FxsA"/>
</dbReference>